<evidence type="ECO:0000256" key="6">
    <source>
        <dbReference type="ARBA" id="ARBA00022989"/>
    </source>
</evidence>
<keyword evidence="8 14" id="KW-0472">Membrane</keyword>
<feature type="transmembrane region" description="Helical" evidence="14">
    <location>
        <begin position="388"/>
        <end position="405"/>
    </location>
</feature>
<feature type="transmembrane region" description="Helical" evidence="14">
    <location>
        <begin position="176"/>
        <end position="197"/>
    </location>
</feature>
<dbReference type="PANTHER" id="PTHR24242">
    <property type="entry name" value="G-PROTEIN COUPLED RECEPTOR"/>
    <property type="match status" value="1"/>
</dbReference>
<dbReference type="PRINTS" id="PR00245">
    <property type="entry name" value="OLFACTORYR"/>
</dbReference>
<keyword evidence="2" id="KW-1003">Cell membrane</keyword>
<gene>
    <name evidence="17" type="primary">LOC108703423</name>
</gene>
<evidence type="ECO:0000256" key="9">
    <source>
        <dbReference type="ARBA" id="ARBA00023157"/>
    </source>
</evidence>
<keyword evidence="9" id="KW-1015">Disulfide bond</keyword>
<dbReference type="KEGG" id="xla:108703423"/>
<keyword evidence="12" id="KW-0807">Transducer</keyword>
<evidence type="ECO:0000256" key="13">
    <source>
        <dbReference type="SAM" id="MobiDB-lite"/>
    </source>
</evidence>
<keyword evidence="5" id="KW-0552">Olfaction</keyword>
<dbReference type="InterPro" id="IPR000276">
    <property type="entry name" value="GPCR_Rhodpsn"/>
</dbReference>
<evidence type="ECO:0000256" key="2">
    <source>
        <dbReference type="ARBA" id="ARBA00022475"/>
    </source>
</evidence>
<evidence type="ECO:0000256" key="11">
    <source>
        <dbReference type="ARBA" id="ARBA00023180"/>
    </source>
</evidence>
<keyword evidence="4 14" id="KW-0812">Transmembrane</keyword>
<dbReference type="PRINTS" id="PR00237">
    <property type="entry name" value="GPCRRHODOPSN"/>
</dbReference>
<dbReference type="Gene3D" id="1.20.1070.10">
    <property type="entry name" value="Rhodopsin 7-helix transmembrane proteins"/>
    <property type="match status" value="1"/>
</dbReference>
<dbReference type="InterPro" id="IPR050939">
    <property type="entry name" value="Olfactory_GPCR1"/>
</dbReference>
<evidence type="ECO:0000256" key="8">
    <source>
        <dbReference type="ARBA" id="ARBA00023136"/>
    </source>
</evidence>
<dbReference type="Pfam" id="PF13853">
    <property type="entry name" value="7tm_4"/>
    <property type="match status" value="1"/>
</dbReference>
<reference evidence="17" key="2">
    <citation type="submission" date="2025-08" db="UniProtKB">
        <authorList>
            <consortium name="RefSeq"/>
        </authorList>
    </citation>
    <scope>IDENTIFICATION</scope>
    <source>
        <strain evidence="17">J_2021</strain>
        <tissue evidence="17">Erythrocytes</tissue>
    </source>
</reference>
<comment type="subcellular location">
    <subcellularLocation>
        <location evidence="1">Cell membrane</location>
        <topology evidence="1">Multi-pass membrane protein</topology>
    </subcellularLocation>
</comment>
<accession>A0A8J1MPK2</accession>
<keyword evidence="7" id="KW-0297">G-protein coupled receptor</keyword>
<evidence type="ECO:0000256" key="7">
    <source>
        <dbReference type="ARBA" id="ARBA00023040"/>
    </source>
</evidence>
<evidence type="ECO:0000256" key="1">
    <source>
        <dbReference type="ARBA" id="ARBA00004651"/>
    </source>
</evidence>
<organism evidence="16 17">
    <name type="scientific">Xenopus laevis</name>
    <name type="common">African clawed frog</name>
    <dbReference type="NCBI Taxonomy" id="8355"/>
    <lineage>
        <taxon>Eukaryota</taxon>
        <taxon>Metazoa</taxon>
        <taxon>Chordata</taxon>
        <taxon>Craniata</taxon>
        <taxon>Vertebrata</taxon>
        <taxon>Euteleostomi</taxon>
        <taxon>Amphibia</taxon>
        <taxon>Batrachia</taxon>
        <taxon>Anura</taxon>
        <taxon>Pipoidea</taxon>
        <taxon>Pipidae</taxon>
        <taxon>Xenopodinae</taxon>
        <taxon>Xenopus</taxon>
        <taxon>Xenopus</taxon>
    </lineage>
</organism>
<feature type="region of interest" description="Disordered" evidence="13">
    <location>
        <begin position="449"/>
        <end position="496"/>
    </location>
</feature>
<keyword evidence="16" id="KW-1185">Reference proteome</keyword>
<keyword evidence="3" id="KW-0716">Sensory transduction</keyword>
<name>A0A8J1MPK2_XENLA</name>
<feature type="transmembrane region" description="Helical" evidence="14">
    <location>
        <begin position="209"/>
        <end position="235"/>
    </location>
</feature>
<evidence type="ECO:0000256" key="5">
    <source>
        <dbReference type="ARBA" id="ARBA00022725"/>
    </source>
</evidence>
<dbReference type="GeneID" id="108703423"/>
<dbReference type="PROSITE" id="PS50262">
    <property type="entry name" value="G_PROTEIN_RECEP_F1_2"/>
    <property type="match status" value="1"/>
</dbReference>
<dbReference type="SUPFAM" id="SSF81321">
    <property type="entry name" value="Family A G protein-coupled receptor-like"/>
    <property type="match status" value="1"/>
</dbReference>
<keyword evidence="11" id="KW-0325">Glycoprotein</keyword>
<evidence type="ECO:0000313" key="17">
    <source>
        <dbReference type="RefSeq" id="XP_041443719.1"/>
    </source>
</evidence>
<dbReference type="GO" id="GO:0005886">
    <property type="term" value="C:plasma membrane"/>
    <property type="evidence" value="ECO:0007669"/>
    <property type="project" value="UniProtKB-SubCell"/>
</dbReference>
<dbReference type="PANTHER" id="PTHR24242:SF398">
    <property type="entry name" value="OLFACTORY RECEPTOR 11L1-LIKE"/>
    <property type="match status" value="1"/>
</dbReference>
<evidence type="ECO:0000256" key="12">
    <source>
        <dbReference type="ARBA" id="ARBA00023224"/>
    </source>
</evidence>
<dbReference type="FunFam" id="1.20.1070.10:FF:000010">
    <property type="entry name" value="Olfactory receptor"/>
    <property type="match status" value="1"/>
</dbReference>
<feature type="transmembrane region" description="Helical" evidence="14">
    <location>
        <begin position="321"/>
        <end position="340"/>
    </location>
</feature>
<evidence type="ECO:0000256" key="10">
    <source>
        <dbReference type="ARBA" id="ARBA00023170"/>
    </source>
</evidence>
<dbReference type="AlphaFoldDB" id="A0A8J1MPK2"/>
<feature type="transmembrane region" description="Helical" evidence="14">
    <location>
        <begin position="255"/>
        <end position="279"/>
    </location>
</feature>
<feature type="transmembrane region" description="Helical" evidence="14">
    <location>
        <begin position="417"/>
        <end position="437"/>
    </location>
</feature>
<dbReference type="GO" id="GO:0004984">
    <property type="term" value="F:olfactory receptor activity"/>
    <property type="evidence" value="ECO:0007669"/>
    <property type="project" value="InterPro"/>
</dbReference>
<keyword evidence="6 14" id="KW-1133">Transmembrane helix</keyword>
<reference evidence="16" key="1">
    <citation type="submission" date="2024-06" db="UniProtKB">
        <authorList>
            <consortium name="RefSeq"/>
        </authorList>
    </citation>
    <scope>NUCLEOTIDE SEQUENCE [LARGE SCALE GENOMIC DNA]</scope>
    <source>
        <strain evidence="16">J_2021</strain>
    </source>
</reference>
<sequence length="496" mass="55848">MDMSLFLDAKSTDQAFSLNALLPDVDSNMVLAPSLKDSTATSLRKSVANLIGYIIPNRSSLAVAASVSSSKAFNQYFRDLDTEMATKEGNKKTSSFCFIEDDEECSEEEVHAKKAMQMNNDSMVSEIFLLGFQHLNYFKFPMFSLILLIHILTIYGNVLVIALVTISHDLQSPMFFFIRQLSLSDLLESMVIVPILLKTVMNEGTKISLIGCIVQLYFFAITDILQCFLLTVMSYDRYLAICNPLRYSSLMNHKLCVKLIVMSWVISFSVTPVVVISAATQKFCNQNTINHFFCDYFPLLELSCSDTSMARILQITMSMPVILTPFILIIVSYMCIGHEILKIVSNTGRQKAFSTCSSHLAVVSIFYGSLFGVYAAPTRNQSQTISKVLSLFYTVVTPFINPMIYSLKRTLNGDGYTLMQSLWIPVFTFWSPGLSAVETNKEQVRIREKVHKRGTGKIRQDEVENQAMGQGRRQESESRVSQKSKTRNSKHNMNAS</sequence>
<evidence type="ECO:0000313" key="16">
    <source>
        <dbReference type="Proteomes" id="UP000186698"/>
    </source>
</evidence>
<evidence type="ECO:0000256" key="4">
    <source>
        <dbReference type="ARBA" id="ARBA00022692"/>
    </source>
</evidence>
<dbReference type="InterPro" id="IPR000725">
    <property type="entry name" value="Olfact_rcpt"/>
</dbReference>
<keyword evidence="10 17" id="KW-0675">Receptor</keyword>
<feature type="domain" description="G-protein coupled receptors family 1 profile" evidence="15">
    <location>
        <begin position="156"/>
        <end position="405"/>
    </location>
</feature>
<feature type="transmembrane region" description="Helical" evidence="14">
    <location>
        <begin position="142"/>
        <end position="164"/>
    </location>
</feature>
<feature type="transmembrane region" description="Helical" evidence="14">
    <location>
        <begin position="352"/>
        <end position="376"/>
    </location>
</feature>
<dbReference type="GO" id="GO:0004930">
    <property type="term" value="F:G protein-coupled receptor activity"/>
    <property type="evidence" value="ECO:0007669"/>
    <property type="project" value="UniProtKB-KW"/>
</dbReference>
<evidence type="ECO:0000256" key="14">
    <source>
        <dbReference type="SAM" id="Phobius"/>
    </source>
</evidence>
<protein>
    <submittedName>
        <fullName evidence="17">Olfactory receptor 1496</fullName>
    </submittedName>
</protein>
<dbReference type="InterPro" id="IPR017452">
    <property type="entry name" value="GPCR_Rhodpsn_7TM"/>
</dbReference>
<dbReference type="Proteomes" id="UP000186698">
    <property type="component" value="Chromosome 3S"/>
</dbReference>
<evidence type="ECO:0000256" key="3">
    <source>
        <dbReference type="ARBA" id="ARBA00022606"/>
    </source>
</evidence>
<evidence type="ECO:0000259" key="15">
    <source>
        <dbReference type="PROSITE" id="PS50262"/>
    </source>
</evidence>
<dbReference type="RefSeq" id="XP_041443719.1">
    <property type="nucleotide sequence ID" value="XM_041587785.1"/>
</dbReference>
<proteinExistence type="predicted"/>